<proteinExistence type="predicted"/>
<dbReference type="Pfam" id="PF00892">
    <property type="entry name" value="EamA"/>
    <property type="match status" value="2"/>
</dbReference>
<dbReference type="AlphaFoldDB" id="A0A7V1LLQ6"/>
<dbReference type="Proteomes" id="UP000886005">
    <property type="component" value="Unassembled WGS sequence"/>
</dbReference>
<dbReference type="EMBL" id="DRLD01000177">
    <property type="protein sequence ID" value="HED10308.1"/>
    <property type="molecule type" value="Genomic_DNA"/>
</dbReference>
<keyword evidence="1" id="KW-0472">Membrane</keyword>
<feature type="transmembrane region" description="Helical" evidence="1">
    <location>
        <begin position="167"/>
        <end position="187"/>
    </location>
</feature>
<feature type="transmembrane region" description="Helical" evidence="1">
    <location>
        <begin position="136"/>
        <end position="155"/>
    </location>
</feature>
<dbReference type="SUPFAM" id="SSF103481">
    <property type="entry name" value="Multidrug resistance efflux transporter EmrE"/>
    <property type="match status" value="1"/>
</dbReference>
<dbReference type="GO" id="GO:0016020">
    <property type="term" value="C:membrane"/>
    <property type="evidence" value="ECO:0007669"/>
    <property type="project" value="InterPro"/>
</dbReference>
<sequence length="261" mass="29214">MLTLSFDFWKPMKRFASFFVILAASLWGIDGILLRPQLYTLPVALVVFTESAIIVALLTLFFIREIPAFKTLKRNDWLAFTGVAIMGGAIGTMAITKALFYVDFVNLSIVVLIQKLQPVFAIFLASIFLREKPKKIFYAWAALAIIGAYIMTFGLSLPEISPENKTLFASLFALLATLGFSSSTVLSKRALRNIEFRHATYLRFLMTALVMGVVLLFTGDYNRFSEVDGSQWQIFLAIAILTGGPGIFLYYYGLKHIRASV</sequence>
<protein>
    <submittedName>
        <fullName evidence="3">DMT family transporter</fullName>
    </submittedName>
</protein>
<evidence type="ECO:0000313" key="3">
    <source>
        <dbReference type="EMBL" id="HED10308.1"/>
    </source>
</evidence>
<feature type="transmembrane region" description="Helical" evidence="1">
    <location>
        <begin position="231"/>
        <end position="252"/>
    </location>
</feature>
<feature type="domain" description="EamA" evidence="2">
    <location>
        <begin position="168"/>
        <end position="260"/>
    </location>
</feature>
<feature type="transmembrane region" description="Helical" evidence="1">
    <location>
        <begin position="75"/>
        <end position="95"/>
    </location>
</feature>
<keyword evidence="1" id="KW-1133">Transmembrane helix</keyword>
<gene>
    <name evidence="3" type="ORF">ENJ10_06440</name>
</gene>
<reference evidence="3" key="1">
    <citation type="journal article" date="2020" name="mSystems">
        <title>Genome- and Community-Level Interaction Insights into Carbon Utilization and Element Cycling Functions of Hydrothermarchaeota in Hydrothermal Sediment.</title>
        <authorList>
            <person name="Zhou Z."/>
            <person name="Liu Y."/>
            <person name="Xu W."/>
            <person name="Pan J."/>
            <person name="Luo Z.H."/>
            <person name="Li M."/>
        </authorList>
    </citation>
    <scope>NUCLEOTIDE SEQUENCE [LARGE SCALE GENOMIC DNA]</scope>
    <source>
        <strain evidence="3">HyVt-456</strain>
    </source>
</reference>
<keyword evidence="1" id="KW-0812">Transmembrane</keyword>
<evidence type="ECO:0000259" key="2">
    <source>
        <dbReference type="Pfam" id="PF00892"/>
    </source>
</evidence>
<dbReference type="PANTHER" id="PTHR22911">
    <property type="entry name" value="ACYL-MALONYL CONDENSING ENZYME-RELATED"/>
    <property type="match status" value="1"/>
</dbReference>
<dbReference type="InterPro" id="IPR037185">
    <property type="entry name" value="EmrE-like"/>
</dbReference>
<name>A0A7V1LLQ6_CALAY</name>
<accession>A0A7V1LLQ6</accession>
<dbReference type="PANTHER" id="PTHR22911:SF133">
    <property type="entry name" value="MEMBRANE PROTEIN"/>
    <property type="match status" value="1"/>
</dbReference>
<feature type="transmembrane region" description="Helical" evidence="1">
    <location>
        <begin position="199"/>
        <end position="219"/>
    </location>
</feature>
<evidence type="ECO:0000256" key="1">
    <source>
        <dbReference type="SAM" id="Phobius"/>
    </source>
</evidence>
<feature type="transmembrane region" description="Helical" evidence="1">
    <location>
        <begin position="38"/>
        <end position="63"/>
    </location>
</feature>
<organism evidence="3">
    <name type="scientific">Caldithrix abyssi</name>
    <dbReference type="NCBI Taxonomy" id="187145"/>
    <lineage>
        <taxon>Bacteria</taxon>
        <taxon>Pseudomonadati</taxon>
        <taxon>Calditrichota</taxon>
        <taxon>Calditrichia</taxon>
        <taxon>Calditrichales</taxon>
        <taxon>Calditrichaceae</taxon>
        <taxon>Caldithrix</taxon>
    </lineage>
</organism>
<feature type="domain" description="EamA" evidence="2">
    <location>
        <begin position="16"/>
        <end position="152"/>
    </location>
</feature>
<comment type="caution">
    <text evidence="3">The sequence shown here is derived from an EMBL/GenBank/DDBJ whole genome shotgun (WGS) entry which is preliminary data.</text>
</comment>
<dbReference type="InterPro" id="IPR000620">
    <property type="entry name" value="EamA_dom"/>
</dbReference>
<feature type="non-terminal residue" evidence="3">
    <location>
        <position position="261"/>
    </location>
</feature>